<dbReference type="EMBL" id="JACKTY010000003">
    <property type="protein sequence ID" value="MCV7224439.1"/>
    <property type="molecule type" value="Genomic_DNA"/>
</dbReference>
<evidence type="ECO:0000313" key="3">
    <source>
        <dbReference type="Proteomes" id="UP001526201"/>
    </source>
</evidence>
<evidence type="ECO:0008006" key="4">
    <source>
        <dbReference type="Google" id="ProtNLM"/>
    </source>
</evidence>
<organism evidence="2 3">
    <name type="scientific">Mycolicibacterium komossense</name>
    <dbReference type="NCBI Taxonomy" id="1779"/>
    <lineage>
        <taxon>Bacteria</taxon>
        <taxon>Bacillati</taxon>
        <taxon>Actinomycetota</taxon>
        <taxon>Actinomycetes</taxon>
        <taxon>Mycobacteriales</taxon>
        <taxon>Mycobacteriaceae</taxon>
        <taxon>Mycolicibacterium</taxon>
    </lineage>
</organism>
<comment type="caution">
    <text evidence="2">The sequence shown here is derived from an EMBL/GenBank/DDBJ whole genome shotgun (WGS) entry which is preliminary data.</text>
</comment>
<dbReference type="PROSITE" id="PS51257">
    <property type="entry name" value="PROKAR_LIPOPROTEIN"/>
    <property type="match status" value="1"/>
</dbReference>
<sequence length="171" mass="17959">MRISRALITAALTAGAVLACPAGPAASSTGDWGLNGTYTATSNGEWAKTNDIYHDEASLRSTWTITSTCSYPTECTGTVASSWGWTAPIYQKSGVWYVKRTVDNWQPCPDGTAAPGLQVFRFYPGTPDGSGSDPTSTTLLGEDQTTGISGSCGSSKVLFIAMPFKLVKIGD</sequence>
<accession>A0ABT3C4L2</accession>
<dbReference type="RefSeq" id="WP_264065171.1">
    <property type="nucleotide sequence ID" value="NZ_JACKTY010000003.1"/>
</dbReference>
<reference evidence="2 3" key="1">
    <citation type="journal article" date="2022" name="BMC Genomics">
        <title>Comparative genome analysis of mycobacteria focusing on tRNA and non-coding RNA.</title>
        <authorList>
            <person name="Behra P.R.K."/>
            <person name="Pettersson B.M.F."/>
            <person name="Ramesh M."/>
            <person name="Das S."/>
            <person name="Dasgupta S."/>
            <person name="Kirsebom L.A."/>
        </authorList>
    </citation>
    <scope>NUCLEOTIDE SEQUENCE [LARGE SCALE GENOMIC DNA]</scope>
    <source>
        <strain evidence="2 3">DSM 44078</strain>
    </source>
</reference>
<dbReference type="Proteomes" id="UP001526201">
    <property type="component" value="Unassembled WGS sequence"/>
</dbReference>
<keyword evidence="1" id="KW-0732">Signal</keyword>
<feature type="chain" id="PRO_5045406470" description="Secreted protein" evidence="1">
    <location>
        <begin position="20"/>
        <end position="171"/>
    </location>
</feature>
<feature type="signal peptide" evidence="1">
    <location>
        <begin position="1"/>
        <end position="19"/>
    </location>
</feature>
<name>A0ABT3C4L2_9MYCO</name>
<protein>
    <recommendedName>
        <fullName evidence="4">Secreted protein</fullName>
    </recommendedName>
</protein>
<proteinExistence type="predicted"/>
<evidence type="ECO:0000256" key="1">
    <source>
        <dbReference type="SAM" id="SignalP"/>
    </source>
</evidence>
<keyword evidence="3" id="KW-1185">Reference proteome</keyword>
<evidence type="ECO:0000313" key="2">
    <source>
        <dbReference type="EMBL" id="MCV7224439.1"/>
    </source>
</evidence>
<gene>
    <name evidence="2" type="ORF">H7J73_00055</name>
</gene>